<evidence type="ECO:0000256" key="1">
    <source>
        <dbReference type="SAM" id="Phobius"/>
    </source>
</evidence>
<dbReference type="RefSeq" id="WP_276264669.1">
    <property type="nucleotide sequence ID" value="NZ_JARJLM010000163.1"/>
</dbReference>
<feature type="transmembrane region" description="Helical" evidence="1">
    <location>
        <begin position="38"/>
        <end position="58"/>
    </location>
</feature>
<gene>
    <name evidence="2" type="ORF">P3W85_09975</name>
</gene>
<comment type="caution">
    <text evidence="2">The sequence shown here is derived from an EMBL/GenBank/DDBJ whole genome shotgun (WGS) entry which is preliminary data.</text>
</comment>
<keyword evidence="1" id="KW-0812">Transmembrane</keyword>
<proteinExistence type="predicted"/>
<feature type="transmembrane region" description="Helical" evidence="1">
    <location>
        <begin position="12"/>
        <end position="32"/>
    </location>
</feature>
<evidence type="ECO:0000313" key="2">
    <source>
        <dbReference type="EMBL" id="MDF3833271.1"/>
    </source>
</evidence>
<keyword evidence="3" id="KW-1185">Reference proteome</keyword>
<reference evidence="2 3" key="1">
    <citation type="submission" date="2023-03" db="EMBL/GenBank/DDBJ databases">
        <title>Draft assemblies of triclosan tolerant bacteria isolated from returned activated sludge.</title>
        <authorList>
            <person name="Van Hamelsveld S."/>
        </authorList>
    </citation>
    <scope>NUCLEOTIDE SEQUENCE [LARGE SCALE GENOMIC DNA]</scope>
    <source>
        <strain evidence="2 3">GW210010_S58</strain>
    </source>
</reference>
<name>A0ABT6AKY5_9BURK</name>
<keyword evidence="1" id="KW-0472">Membrane</keyword>
<keyword evidence="1" id="KW-1133">Transmembrane helix</keyword>
<organism evidence="2 3">
    <name type="scientific">Cupriavidus basilensis</name>
    <dbReference type="NCBI Taxonomy" id="68895"/>
    <lineage>
        <taxon>Bacteria</taxon>
        <taxon>Pseudomonadati</taxon>
        <taxon>Pseudomonadota</taxon>
        <taxon>Betaproteobacteria</taxon>
        <taxon>Burkholderiales</taxon>
        <taxon>Burkholderiaceae</taxon>
        <taxon>Cupriavidus</taxon>
    </lineage>
</organism>
<protein>
    <submittedName>
        <fullName evidence="2">Uncharacterized protein</fullName>
    </submittedName>
</protein>
<dbReference type="Proteomes" id="UP001216674">
    <property type="component" value="Unassembled WGS sequence"/>
</dbReference>
<dbReference type="EMBL" id="JARJLM010000163">
    <property type="protein sequence ID" value="MDF3833271.1"/>
    <property type="molecule type" value="Genomic_DNA"/>
</dbReference>
<evidence type="ECO:0000313" key="3">
    <source>
        <dbReference type="Proteomes" id="UP001216674"/>
    </source>
</evidence>
<accession>A0ABT6AKY5</accession>
<sequence length="80" mass="8516">MANGERGGNPTNLVKRVVALCTVIAVGMFAILLLRPDLAGKLAAIALLLVGLLAALLLEFHEGRIEARRCSDRTDPPIEP</sequence>